<feature type="transmembrane region" description="Helical" evidence="8">
    <location>
        <begin position="805"/>
        <end position="822"/>
    </location>
</feature>
<accession>A0ABU5ZQC3</accession>
<feature type="domain" description="HTH araC/xylS-type" evidence="9">
    <location>
        <begin position="1264"/>
        <end position="1363"/>
    </location>
</feature>
<dbReference type="PANTHER" id="PTHR43547">
    <property type="entry name" value="TWO-COMPONENT HISTIDINE KINASE"/>
    <property type="match status" value="1"/>
</dbReference>
<sequence length="1368" mass="156863">MNFLKTIFIIVFLIGFNGFILQAQKEQVSETNYYFDHISVQDGLSQGSVLSIHQDRLGFMWLGTRDGLNRYDGYNFKVFKNQLGDSTSISGNIIRDIKEDAFGNVWVANEKGLSKYNADQEQFYNYPLNSLGNKNLIIDVIFISKEQKIWVGGNFGIFLFNPENGEYGPDLMREYDNYPSKKYSVNSIQQKANGNLLIGTSKKGVFVLDFTRNTLRSFNNYKVSQKPIRRIQSIVVRNTEVWAGTYGNGLYRFDQNGNTISHYHTEATNPDHRIADDHIRALQLDGKDLWIGTFKGLNVLKNLKQITTINYQKGNPKGLPHNSVRSLFKDRKGSIWVGTYFGGASIYDIHNQRFKHYYNISGDNTSLSYDVVGAFETDTAGTIFIGTERGGLNIYDPKTNEHTKLADSLLSKSIIKSLYRDQENTLWVSVFKQGLHYFDSEQKILVPVYTTQSPLFNDLKNAIINCIIPDNHGNLWIGTDEKGLQKFDYKTKKFQEYLNREKLNFSIKGDPIKSIALKEDHLYLATKGSGIIHFDPKLGTIEQITRFKEDDIISEVREFNHISLDRNGIFWLATNGKGILTYDPVSKQSKRWHIESGLSSNIALGTLHGENSKNTWIITTDMIAEVSFDQEDILKSYSYTSGFPLEEINEGAFLKTNFGMFLIGGSNGYVKFSPEDLSLNTFSPQPILTTLNLFNKQVKPNDENKILTKDISKTSEITLDHFQSVFSIEFASLNYTSLENNQYAYMLKGFDKDWIYEKNRREATYTNLPDGTYTFLVKSANNDNIWNENPTSLQISILPPPWRTWWAYIIYLSLIGLAFYVIRYNAIKSTQLKNDFRIEQLEKEKWKEIHDLKLKYFIDVSHEFRTPLTLILGPLEEMISSKSQEGWLRSRIKIMYFNAKRLSLLINQILEIREIETGHSKLKKEPTYIDSMLQDIVDSFKGIADKNQIALSLKQHSISEKPVLADKDKLQKIFFNLLSNAFKFTPEGGKIKVEITSNENEDEIQYFFRVSDTGIGISPDKLTRVFDRFYKGSKTQLGAGIGLSLTKSLIDIMNGTIDVTSTEGKGTSFILNIPFKVANVSLEKEENKFTKPIPLEYQNTKLVRKKTTKEELTKETILLVEDNEELLNYLQEQLRDDYIIFTAKNGIQGLKKVKKIAPDIVISDVMMPKMDGLELCHHIKKTKELCHIPVLLLTAKDSQIHKIEGLEHGADDYIGKPFNFTELKTRIKNIISNRNLIQQKFRDNDILPKLQKIKINSYDEKLMKNILKTIGEQFDKPNFTVDYLSSEVGLSRVHLTRKLKALAGVTPAEYIKNFRMKQAIEMLKNGSFKIADIAYAVGYQDVQYFSKTFKAKYGSSPAKYVEKEEEEI</sequence>
<dbReference type="SUPFAM" id="SSF46689">
    <property type="entry name" value="Homeodomain-like"/>
    <property type="match status" value="1"/>
</dbReference>
<dbReference type="Pfam" id="PF02518">
    <property type="entry name" value="HATPase_c"/>
    <property type="match status" value="1"/>
</dbReference>
<organism evidence="12 13">
    <name type="scientific">Aquimarina gracilis</name>
    <dbReference type="NCBI Taxonomy" id="874422"/>
    <lineage>
        <taxon>Bacteria</taxon>
        <taxon>Pseudomonadati</taxon>
        <taxon>Bacteroidota</taxon>
        <taxon>Flavobacteriia</taxon>
        <taxon>Flavobacteriales</taxon>
        <taxon>Flavobacteriaceae</taxon>
        <taxon>Aquimarina</taxon>
    </lineage>
</organism>
<dbReference type="SMART" id="SM00388">
    <property type="entry name" value="HisKA"/>
    <property type="match status" value="1"/>
</dbReference>
<dbReference type="InterPro" id="IPR009057">
    <property type="entry name" value="Homeodomain-like_sf"/>
</dbReference>
<evidence type="ECO:0000259" key="9">
    <source>
        <dbReference type="PROSITE" id="PS01124"/>
    </source>
</evidence>
<dbReference type="InterPro" id="IPR011006">
    <property type="entry name" value="CheY-like_superfamily"/>
</dbReference>
<comment type="catalytic activity">
    <reaction evidence="1">
        <text>ATP + protein L-histidine = ADP + protein N-phospho-L-histidine.</text>
        <dbReference type="EC" id="2.7.13.3"/>
    </reaction>
</comment>
<keyword evidence="13" id="KW-1185">Reference proteome</keyword>
<dbReference type="CDD" id="cd00082">
    <property type="entry name" value="HisKA"/>
    <property type="match status" value="1"/>
</dbReference>
<feature type="domain" description="Histidine kinase" evidence="10">
    <location>
        <begin position="859"/>
        <end position="1077"/>
    </location>
</feature>
<dbReference type="InterPro" id="IPR003594">
    <property type="entry name" value="HATPase_dom"/>
</dbReference>
<feature type="domain" description="Response regulatory" evidence="11">
    <location>
        <begin position="1116"/>
        <end position="1231"/>
    </location>
</feature>
<dbReference type="PROSITE" id="PS00041">
    <property type="entry name" value="HTH_ARAC_FAMILY_1"/>
    <property type="match status" value="1"/>
</dbReference>
<dbReference type="SUPFAM" id="SSF50998">
    <property type="entry name" value="Quinoprotein alcohol dehydrogenase-like"/>
    <property type="match status" value="1"/>
</dbReference>
<dbReference type="Gene3D" id="3.30.565.10">
    <property type="entry name" value="Histidine kinase-like ATPase, C-terminal domain"/>
    <property type="match status" value="1"/>
</dbReference>
<dbReference type="CDD" id="cd17574">
    <property type="entry name" value="REC_OmpR"/>
    <property type="match status" value="1"/>
</dbReference>
<dbReference type="Gene3D" id="2.130.10.10">
    <property type="entry name" value="YVTN repeat-like/Quinoprotein amine dehydrogenase"/>
    <property type="match status" value="2"/>
</dbReference>
<dbReference type="Gene3D" id="3.40.50.2300">
    <property type="match status" value="1"/>
</dbReference>
<dbReference type="Pfam" id="PF00512">
    <property type="entry name" value="HisKA"/>
    <property type="match status" value="1"/>
</dbReference>
<keyword evidence="3 7" id="KW-0597">Phosphoprotein</keyword>
<keyword evidence="4" id="KW-0805">Transcription regulation</keyword>
<dbReference type="PANTHER" id="PTHR43547:SF2">
    <property type="entry name" value="HYBRID SIGNAL TRANSDUCTION HISTIDINE KINASE C"/>
    <property type="match status" value="1"/>
</dbReference>
<dbReference type="SMART" id="SM00387">
    <property type="entry name" value="HATPase_c"/>
    <property type="match status" value="1"/>
</dbReference>
<dbReference type="InterPro" id="IPR005467">
    <property type="entry name" value="His_kinase_dom"/>
</dbReference>
<dbReference type="Pfam" id="PF07494">
    <property type="entry name" value="Reg_prop"/>
    <property type="match status" value="3"/>
</dbReference>
<feature type="modified residue" description="4-aspartylphosphate" evidence="7">
    <location>
        <position position="1164"/>
    </location>
</feature>
<reference evidence="12 13" key="1">
    <citation type="journal article" date="2013" name="Int. J. Syst. Evol. Microbiol.">
        <title>Aquimarina gracilis sp. nov., isolated from the gut microflora of a mussel, Mytilus coruscus, and emended description of Aquimarina spongiae.</title>
        <authorList>
            <person name="Park S.C."/>
            <person name="Choe H.N."/>
            <person name="Baik K.S."/>
            <person name="Seong C.N."/>
        </authorList>
    </citation>
    <scope>NUCLEOTIDE SEQUENCE [LARGE SCALE GENOMIC DNA]</scope>
    <source>
        <strain evidence="12 13">PSC32</strain>
    </source>
</reference>
<dbReference type="SMART" id="SM00342">
    <property type="entry name" value="HTH_ARAC"/>
    <property type="match status" value="1"/>
</dbReference>
<keyword evidence="5" id="KW-0238">DNA-binding</keyword>
<evidence type="ECO:0000256" key="1">
    <source>
        <dbReference type="ARBA" id="ARBA00000085"/>
    </source>
</evidence>
<evidence type="ECO:0000313" key="12">
    <source>
        <dbReference type="EMBL" id="MEB3343878.1"/>
    </source>
</evidence>
<evidence type="ECO:0000256" key="8">
    <source>
        <dbReference type="SAM" id="Phobius"/>
    </source>
</evidence>
<evidence type="ECO:0000256" key="5">
    <source>
        <dbReference type="ARBA" id="ARBA00023125"/>
    </source>
</evidence>
<dbReference type="InterPro" id="IPR004358">
    <property type="entry name" value="Sig_transdc_His_kin-like_C"/>
</dbReference>
<dbReference type="SUPFAM" id="SSF63829">
    <property type="entry name" value="Calcium-dependent phosphotriesterase"/>
    <property type="match status" value="1"/>
</dbReference>
<dbReference type="InterPro" id="IPR003661">
    <property type="entry name" value="HisK_dim/P_dom"/>
</dbReference>
<dbReference type="PROSITE" id="PS50109">
    <property type="entry name" value="HIS_KIN"/>
    <property type="match status" value="1"/>
</dbReference>
<dbReference type="Gene3D" id="2.60.40.10">
    <property type="entry name" value="Immunoglobulins"/>
    <property type="match status" value="1"/>
</dbReference>
<dbReference type="PROSITE" id="PS50110">
    <property type="entry name" value="RESPONSE_REGULATORY"/>
    <property type="match status" value="1"/>
</dbReference>
<dbReference type="PRINTS" id="PR00344">
    <property type="entry name" value="BCTRLSENSOR"/>
</dbReference>
<gene>
    <name evidence="12" type="ORF">U6A24_00315</name>
</gene>
<proteinExistence type="predicted"/>
<dbReference type="SMART" id="SM00448">
    <property type="entry name" value="REC"/>
    <property type="match status" value="1"/>
</dbReference>
<dbReference type="Gene3D" id="1.10.287.130">
    <property type="match status" value="1"/>
</dbReference>
<evidence type="ECO:0000256" key="6">
    <source>
        <dbReference type="ARBA" id="ARBA00023163"/>
    </source>
</evidence>
<dbReference type="InterPro" id="IPR013783">
    <property type="entry name" value="Ig-like_fold"/>
</dbReference>
<evidence type="ECO:0000259" key="11">
    <source>
        <dbReference type="PROSITE" id="PS50110"/>
    </source>
</evidence>
<dbReference type="RefSeq" id="WP_324177932.1">
    <property type="nucleotide sequence ID" value="NZ_BAABAW010000001.1"/>
</dbReference>
<dbReference type="InterPro" id="IPR011110">
    <property type="entry name" value="Reg_prop"/>
</dbReference>
<dbReference type="Gene3D" id="1.10.10.60">
    <property type="entry name" value="Homeodomain-like"/>
    <property type="match status" value="2"/>
</dbReference>
<dbReference type="InterPro" id="IPR018062">
    <property type="entry name" value="HTH_AraC-typ_CS"/>
</dbReference>
<dbReference type="PROSITE" id="PS01124">
    <property type="entry name" value="HTH_ARAC_FAMILY_2"/>
    <property type="match status" value="1"/>
</dbReference>
<dbReference type="SUPFAM" id="SSF47384">
    <property type="entry name" value="Homodimeric domain of signal transducing histidine kinase"/>
    <property type="match status" value="1"/>
</dbReference>
<dbReference type="InterPro" id="IPR015943">
    <property type="entry name" value="WD40/YVTN_repeat-like_dom_sf"/>
</dbReference>
<dbReference type="Pfam" id="PF00072">
    <property type="entry name" value="Response_reg"/>
    <property type="match status" value="1"/>
</dbReference>
<keyword evidence="6" id="KW-0804">Transcription</keyword>
<dbReference type="SUPFAM" id="SSF52172">
    <property type="entry name" value="CheY-like"/>
    <property type="match status" value="1"/>
</dbReference>
<keyword evidence="8" id="KW-0472">Membrane</keyword>
<dbReference type="SUPFAM" id="SSF55874">
    <property type="entry name" value="ATPase domain of HSP90 chaperone/DNA topoisomerase II/histidine kinase"/>
    <property type="match status" value="1"/>
</dbReference>
<evidence type="ECO:0000313" key="13">
    <source>
        <dbReference type="Proteomes" id="UP001327027"/>
    </source>
</evidence>
<evidence type="ECO:0000256" key="7">
    <source>
        <dbReference type="PROSITE-ProRule" id="PRU00169"/>
    </source>
</evidence>
<dbReference type="InterPro" id="IPR036890">
    <property type="entry name" value="HATPase_C_sf"/>
</dbReference>
<dbReference type="Pfam" id="PF12833">
    <property type="entry name" value="HTH_18"/>
    <property type="match status" value="1"/>
</dbReference>
<evidence type="ECO:0000256" key="4">
    <source>
        <dbReference type="ARBA" id="ARBA00023015"/>
    </source>
</evidence>
<evidence type="ECO:0000256" key="3">
    <source>
        <dbReference type="ARBA" id="ARBA00022553"/>
    </source>
</evidence>
<evidence type="ECO:0000256" key="2">
    <source>
        <dbReference type="ARBA" id="ARBA00012438"/>
    </source>
</evidence>
<dbReference type="InterPro" id="IPR001789">
    <property type="entry name" value="Sig_transdc_resp-reg_receiver"/>
</dbReference>
<comment type="caution">
    <text evidence="12">The sequence shown here is derived from an EMBL/GenBank/DDBJ whole genome shotgun (WGS) entry which is preliminary data.</text>
</comment>
<evidence type="ECO:0000259" key="10">
    <source>
        <dbReference type="PROSITE" id="PS50109"/>
    </source>
</evidence>
<dbReference type="Proteomes" id="UP001327027">
    <property type="component" value="Unassembled WGS sequence"/>
</dbReference>
<dbReference type="InterPro" id="IPR011123">
    <property type="entry name" value="Y_Y_Y"/>
</dbReference>
<dbReference type="InterPro" id="IPR011047">
    <property type="entry name" value="Quinoprotein_ADH-like_sf"/>
</dbReference>
<protein>
    <recommendedName>
        <fullName evidence="2">histidine kinase</fullName>
        <ecNumber evidence="2">2.7.13.3</ecNumber>
    </recommendedName>
</protein>
<name>A0ABU5ZQC3_9FLAO</name>
<dbReference type="InterPro" id="IPR018060">
    <property type="entry name" value="HTH_AraC"/>
</dbReference>
<dbReference type="Pfam" id="PF07495">
    <property type="entry name" value="Y_Y_Y"/>
    <property type="match status" value="1"/>
</dbReference>
<dbReference type="EMBL" id="JAYKLX010000001">
    <property type="protein sequence ID" value="MEB3343878.1"/>
    <property type="molecule type" value="Genomic_DNA"/>
</dbReference>
<dbReference type="InterPro" id="IPR036097">
    <property type="entry name" value="HisK_dim/P_sf"/>
</dbReference>
<keyword evidence="8" id="KW-1133">Transmembrane helix</keyword>
<keyword evidence="8" id="KW-0812">Transmembrane</keyword>
<dbReference type="EC" id="2.7.13.3" evidence="2"/>